<evidence type="ECO:0000313" key="2">
    <source>
        <dbReference type="Proteomes" id="UP000319671"/>
    </source>
</evidence>
<dbReference type="RefSeq" id="WP_144563432.1">
    <property type="nucleotide sequence ID" value="NZ_VIVN01000003.1"/>
</dbReference>
<gene>
    <name evidence="1" type="ORF">FB550_103152</name>
</gene>
<reference evidence="1 2" key="1">
    <citation type="submission" date="2019-06" db="EMBL/GenBank/DDBJ databases">
        <title>Sorghum-associated microbial communities from plants grown in Nebraska, USA.</title>
        <authorList>
            <person name="Schachtman D."/>
        </authorList>
    </citation>
    <scope>NUCLEOTIDE SEQUENCE [LARGE SCALE GENOMIC DNA]</scope>
    <source>
        <strain evidence="1 2">2482</strain>
    </source>
</reference>
<comment type="caution">
    <text evidence="1">The sequence shown here is derived from an EMBL/GenBank/DDBJ whole genome shotgun (WGS) entry which is preliminary data.</text>
</comment>
<dbReference type="AlphaFoldDB" id="A0A561DNN8"/>
<keyword evidence="2" id="KW-1185">Reference proteome</keyword>
<proteinExistence type="predicted"/>
<dbReference type="Pfam" id="PF10055">
    <property type="entry name" value="DUF2292"/>
    <property type="match status" value="1"/>
</dbReference>
<evidence type="ECO:0000313" key="1">
    <source>
        <dbReference type="EMBL" id="TWE04977.1"/>
    </source>
</evidence>
<name>A0A561DNN8_9BACI</name>
<dbReference type="Proteomes" id="UP000319671">
    <property type="component" value="Unassembled WGS sequence"/>
</dbReference>
<organism evidence="1 2">
    <name type="scientific">Neobacillus bataviensis</name>
    <dbReference type="NCBI Taxonomy" id="220685"/>
    <lineage>
        <taxon>Bacteria</taxon>
        <taxon>Bacillati</taxon>
        <taxon>Bacillota</taxon>
        <taxon>Bacilli</taxon>
        <taxon>Bacillales</taxon>
        <taxon>Bacillaceae</taxon>
        <taxon>Neobacillus</taxon>
    </lineage>
</organism>
<accession>A0A561DNN8</accession>
<protein>
    <recommendedName>
        <fullName evidence="3">DUF2292 domain-containing protein</fullName>
    </recommendedName>
</protein>
<dbReference type="EMBL" id="VIVN01000003">
    <property type="protein sequence ID" value="TWE04977.1"/>
    <property type="molecule type" value="Genomic_DNA"/>
</dbReference>
<sequence length="56" mass="6372">MAALDQERTKVILEALKNIEYGSVIITIHDGAITQIDKTEKTRFEARRSTAKNQRV</sequence>
<dbReference type="InterPro" id="IPR018743">
    <property type="entry name" value="DUF2292"/>
</dbReference>
<evidence type="ECO:0008006" key="3">
    <source>
        <dbReference type="Google" id="ProtNLM"/>
    </source>
</evidence>